<gene>
    <name evidence="1" type="ORF">MIND_01280600</name>
</gene>
<keyword evidence="2" id="KW-1185">Reference proteome</keyword>
<accession>A0A8H6VTH0</accession>
<dbReference type="GeneID" id="59351793"/>
<dbReference type="OrthoDB" id="3042027at2759"/>
<dbReference type="EMBL" id="JACAZF010000013">
    <property type="protein sequence ID" value="KAF7291361.1"/>
    <property type="molecule type" value="Genomic_DNA"/>
</dbReference>
<evidence type="ECO:0000313" key="1">
    <source>
        <dbReference type="EMBL" id="KAF7291361.1"/>
    </source>
</evidence>
<sequence>MPSHRDSWSYHVVSSSTRPPLVIIDAVPRQISQRRLPESAFRSRTFVLPPAPCPPYLSLPCSPRSSIDPFMLQLSQSSIDSLFPINLLPPSPFLLSSYQHQLLTDVIPAHTTVNVDNCSSSLFEVMLGSSALTTAEFATFLNFLARSKISRESYAGGAAYLGFCPPTGTGATDLLLGNTVLWTLHPNPRDVWTATVDTPLPTASHLGQQ</sequence>
<reference evidence="1" key="1">
    <citation type="submission" date="2020-05" db="EMBL/GenBank/DDBJ databases">
        <title>Mycena genomes resolve the evolution of fungal bioluminescence.</title>
        <authorList>
            <person name="Tsai I.J."/>
        </authorList>
    </citation>
    <scope>NUCLEOTIDE SEQUENCE</scope>
    <source>
        <strain evidence="1">171206Taipei</strain>
    </source>
</reference>
<dbReference type="Proteomes" id="UP000636479">
    <property type="component" value="Unassembled WGS sequence"/>
</dbReference>
<name>A0A8H6VTH0_9AGAR</name>
<organism evidence="1 2">
    <name type="scientific">Mycena indigotica</name>
    <dbReference type="NCBI Taxonomy" id="2126181"/>
    <lineage>
        <taxon>Eukaryota</taxon>
        <taxon>Fungi</taxon>
        <taxon>Dikarya</taxon>
        <taxon>Basidiomycota</taxon>
        <taxon>Agaricomycotina</taxon>
        <taxon>Agaricomycetes</taxon>
        <taxon>Agaricomycetidae</taxon>
        <taxon>Agaricales</taxon>
        <taxon>Marasmiineae</taxon>
        <taxon>Mycenaceae</taxon>
        <taxon>Mycena</taxon>
    </lineage>
</organism>
<proteinExistence type="predicted"/>
<comment type="caution">
    <text evidence="1">The sequence shown here is derived from an EMBL/GenBank/DDBJ whole genome shotgun (WGS) entry which is preliminary data.</text>
</comment>
<protein>
    <submittedName>
        <fullName evidence="1">Uncharacterized protein</fullName>
    </submittedName>
</protein>
<dbReference type="AlphaFoldDB" id="A0A8H6VTH0"/>
<dbReference type="RefSeq" id="XP_037214483.1">
    <property type="nucleotide sequence ID" value="XM_037369277.1"/>
</dbReference>
<evidence type="ECO:0000313" key="2">
    <source>
        <dbReference type="Proteomes" id="UP000636479"/>
    </source>
</evidence>